<evidence type="ECO:0000313" key="11">
    <source>
        <dbReference type="Proteomes" id="UP000002320"/>
    </source>
</evidence>
<dbReference type="HOGENOM" id="CLU_960595_0_0_1"/>
<dbReference type="EMBL" id="DS233190">
    <property type="protein sequence ID" value="EDS28563.1"/>
    <property type="molecule type" value="Genomic_DNA"/>
</dbReference>
<dbReference type="VEuPathDB" id="VectorBase:CPIJ018925"/>
<dbReference type="PANTHER" id="PTHR12898:SF1">
    <property type="entry name" value="MEDIATOR OF RNA POLYMERASE II TRANSCRIPTION SUBUNIT 24"/>
    <property type="match status" value="1"/>
</dbReference>
<evidence type="ECO:0000256" key="5">
    <source>
        <dbReference type="ARBA" id="ARBA00023159"/>
    </source>
</evidence>
<sequence>MFCNSFELILSVATVQGKLKTFISGLIKCNEASKQIPGEMGKVALARAALFDVSFLMLSFIVQSYGSEVVLAENGDSFFEKWVRECLVEKHKSKSPAVMVKLCDQNKVDELIVSLNSPEGLKGSSLKWHEICANIPGLLYQVLMAWENETLSTPEIKKFLDSLKSRFCCFSVCATSWLCAYMQVVRQDELLKPMNMVQQFLTAVSADELMQQENFKERLGLTVQIVRKMQQTSNVCRGRVQTSNHAAISELSLANPLETVRGVWRRVGRVGCRSIDAGTGDLLHLADVWL</sequence>
<organism>
    <name type="scientific">Culex quinquefasciatus</name>
    <name type="common">Southern house mosquito</name>
    <name type="synonym">Culex pungens</name>
    <dbReference type="NCBI Taxonomy" id="7176"/>
    <lineage>
        <taxon>Eukaryota</taxon>
        <taxon>Metazoa</taxon>
        <taxon>Ecdysozoa</taxon>
        <taxon>Arthropoda</taxon>
        <taxon>Hexapoda</taxon>
        <taxon>Insecta</taxon>
        <taxon>Pterygota</taxon>
        <taxon>Neoptera</taxon>
        <taxon>Endopterygota</taxon>
        <taxon>Diptera</taxon>
        <taxon>Nematocera</taxon>
        <taxon>Culicoidea</taxon>
        <taxon>Culicidae</taxon>
        <taxon>Culicinae</taxon>
        <taxon>Culicini</taxon>
        <taxon>Culex</taxon>
        <taxon>Culex</taxon>
    </lineage>
</organism>
<evidence type="ECO:0000313" key="9">
    <source>
        <dbReference type="EMBL" id="EDS28563.1"/>
    </source>
</evidence>
<dbReference type="PANTHER" id="PTHR12898">
    <property type="entry name" value="MEDIATOR OF RNA POLYMERASE II TRANSCRIPTION SUBUNIT 24"/>
    <property type="match status" value="1"/>
</dbReference>
<comment type="subcellular location">
    <subcellularLocation>
        <location evidence="1">Nucleus</location>
    </subcellularLocation>
</comment>
<keyword evidence="11" id="KW-1185">Reference proteome</keyword>
<dbReference type="GO" id="GO:0060261">
    <property type="term" value="P:positive regulation of transcription initiation by RNA polymerase II"/>
    <property type="evidence" value="ECO:0007669"/>
    <property type="project" value="TreeGrafter"/>
</dbReference>
<accession>B0XHQ6</accession>
<gene>
    <name evidence="10" type="primary">6053012</name>
    <name evidence="9" type="ORF">CpipJ_CPIJ018925</name>
</gene>
<keyword evidence="5" id="KW-0010">Activator</keyword>
<keyword evidence="6" id="KW-0804">Transcription</keyword>
<protein>
    <recommendedName>
        <fullName evidence="3">Mediator of RNA polymerase II transcription subunit 24</fullName>
    </recommendedName>
    <alternativeName>
        <fullName evidence="8">Mediator complex subunit 24</fullName>
    </alternativeName>
</protein>
<keyword evidence="4" id="KW-0805">Transcription regulation</keyword>
<dbReference type="STRING" id="7176.B0XHQ6"/>
<evidence type="ECO:0000256" key="8">
    <source>
        <dbReference type="ARBA" id="ARBA00031960"/>
    </source>
</evidence>
<keyword evidence="7" id="KW-0539">Nucleus</keyword>
<evidence type="ECO:0000313" key="10">
    <source>
        <dbReference type="EnsemblMetazoa" id="CPIJ018925-PA"/>
    </source>
</evidence>
<comment type="similarity">
    <text evidence="2">Belongs to the Mediator complex subunit 24 family.</text>
</comment>
<evidence type="ECO:0000256" key="7">
    <source>
        <dbReference type="ARBA" id="ARBA00023242"/>
    </source>
</evidence>
<dbReference type="KEGG" id="cqu:CpipJ_CPIJ018925"/>
<dbReference type="InterPro" id="IPR021429">
    <property type="entry name" value="Mediator_Med24"/>
</dbReference>
<proteinExistence type="inferred from homology"/>
<evidence type="ECO:0000256" key="1">
    <source>
        <dbReference type="ARBA" id="ARBA00004123"/>
    </source>
</evidence>
<dbReference type="AlphaFoldDB" id="B0XHQ6"/>
<reference evidence="9" key="1">
    <citation type="submission" date="2007-03" db="EMBL/GenBank/DDBJ databases">
        <title>Annotation of Culex pipiens quinquefasciatus.</title>
        <authorList>
            <consortium name="The Broad Institute Genome Sequencing Platform"/>
            <person name="Atkinson P.W."/>
            <person name="Hemingway J."/>
            <person name="Christensen B.M."/>
            <person name="Higgs S."/>
            <person name="Kodira C."/>
            <person name="Hannick L."/>
            <person name="Megy K."/>
            <person name="O'Leary S."/>
            <person name="Pearson M."/>
            <person name="Haas B.J."/>
            <person name="Mauceli E."/>
            <person name="Wortman J.R."/>
            <person name="Lee N.H."/>
            <person name="Guigo R."/>
            <person name="Stanke M."/>
            <person name="Alvarado L."/>
            <person name="Amedeo P."/>
            <person name="Antoine C.H."/>
            <person name="Arensburger P."/>
            <person name="Bidwell S.L."/>
            <person name="Crawford M."/>
            <person name="Camaro F."/>
            <person name="Devon K."/>
            <person name="Engels R."/>
            <person name="Hammond M."/>
            <person name="Howarth C."/>
            <person name="Koehrsen M."/>
            <person name="Lawson D."/>
            <person name="Montgomery P."/>
            <person name="Nene V."/>
            <person name="Nusbaum C."/>
            <person name="Puiu D."/>
            <person name="Romero-Severson J."/>
            <person name="Severson D.W."/>
            <person name="Shumway M."/>
            <person name="Sisk P."/>
            <person name="Stolte C."/>
            <person name="Zeng Q."/>
            <person name="Eisenstadt E."/>
            <person name="Fraser-Liggett C."/>
            <person name="Strausberg R."/>
            <person name="Galagan J."/>
            <person name="Birren B."/>
            <person name="Collins F.H."/>
        </authorList>
    </citation>
    <scope>NUCLEOTIDE SEQUENCE [LARGE SCALE GENOMIC DNA]</scope>
    <source>
        <strain evidence="9">JHB</strain>
    </source>
</reference>
<evidence type="ECO:0000256" key="4">
    <source>
        <dbReference type="ARBA" id="ARBA00023015"/>
    </source>
</evidence>
<dbReference type="InParanoid" id="B0XHQ6"/>
<evidence type="ECO:0000256" key="3">
    <source>
        <dbReference type="ARBA" id="ARBA00019693"/>
    </source>
</evidence>
<reference evidence="10" key="2">
    <citation type="submission" date="2021-02" db="UniProtKB">
        <authorList>
            <consortium name="EnsemblMetazoa"/>
        </authorList>
    </citation>
    <scope>IDENTIFICATION</scope>
    <source>
        <strain evidence="10">JHB</strain>
    </source>
</reference>
<evidence type="ECO:0000256" key="6">
    <source>
        <dbReference type="ARBA" id="ARBA00023163"/>
    </source>
</evidence>
<dbReference type="GO" id="GO:0016592">
    <property type="term" value="C:mediator complex"/>
    <property type="evidence" value="ECO:0007669"/>
    <property type="project" value="InterPro"/>
</dbReference>
<dbReference type="eggNOG" id="ENOG502QPJD">
    <property type="taxonomic scope" value="Eukaryota"/>
</dbReference>
<dbReference type="EnsemblMetazoa" id="CPIJ018925-RA">
    <property type="protein sequence ID" value="CPIJ018925-PA"/>
    <property type="gene ID" value="CPIJ018925"/>
</dbReference>
<keyword evidence="9" id="KW-0675">Receptor</keyword>
<evidence type="ECO:0000256" key="2">
    <source>
        <dbReference type="ARBA" id="ARBA00007864"/>
    </source>
</evidence>
<dbReference type="Proteomes" id="UP000002320">
    <property type="component" value="Unassembled WGS sequence"/>
</dbReference>
<dbReference type="GO" id="GO:0003712">
    <property type="term" value="F:transcription coregulator activity"/>
    <property type="evidence" value="ECO:0007669"/>
    <property type="project" value="TreeGrafter"/>
</dbReference>
<name>B0XHQ6_CULQU</name>
<dbReference type="Pfam" id="PF11277">
    <property type="entry name" value="Med24_N"/>
    <property type="match status" value="1"/>
</dbReference>